<dbReference type="RefSeq" id="WP_166095324.1">
    <property type="nucleotide sequence ID" value="NZ_CP049871.1"/>
</dbReference>
<evidence type="ECO:0000256" key="1">
    <source>
        <dbReference type="SAM" id="SignalP"/>
    </source>
</evidence>
<reference evidence="3 4" key="1">
    <citation type="submission" date="2020-03" db="EMBL/GenBank/DDBJ databases">
        <title>Sphingomonas sp. nov., isolated from fish.</title>
        <authorList>
            <person name="Hyun D.-W."/>
            <person name="Bae J.-W."/>
        </authorList>
    </citation>
    <scope>NUCLEOTIDE SEQUENCE [LARGE SCALE GENOMIC DNA]</scope>
    <source>
        <strain evidence="3 4">HDW15C</strain>
    </source>
</reference>
<feature type="chain" id="PRO_5026193998" description="Phospholipase/carboxylesterase/thioesterase domain-containing protein" evidence="1">
    <location>
        <begin position="20"/>
        <end position="332"/>
    </location>
</feature>
<dbReference type="Proteomes" id="UP000502502">
    <property type="component" value="Chromosome"/>
</dbReference>
<dbReference type="InterPro" id="IPR029058">
    <property type="entry name" value="AB_hydrolase_fold"/>
</dbReference>
<dbReference type="Pfam" id="PF02230">
    <property type="entry name" value="Abhydrolase_2"/>
    <property type="match status" value="1"/>
</dbReference>
<keyword evidence="1" id="KW-0732">Signal</keyword>
<organism evidence="3 4">
    <name type="scientific">Sphingomonas sinipercae</name>
    <dbReference type="NCBI Taxonomy" id="2714944"/>
    <lineage>
        <taxon>Bacteria</taxon>
        <taxon>Pseudomonadati</taxon>
        <taxon>Pseudomonadota</taxon>
        <taxon>Alphaproteobacteria</taxon>
        <taxon>Sphingomonadales</taxon>
        <taxon>Sphingomonadaceae</taxon>
        <taxon>Sphingomonas</taxon>
    </lineage>
</organism>
<proteinExistence type="predicted"/>
<gene>
    <name evidence="3" type="ORF">G7078_09220</name>
</gene>
<evidence type="ECO:0000313" key="3">
    <source>
        <dbReference type="EMBL" id="QIL02943.1"/>
    </source>
</evidence>
<name>A0A6G7ZPS7_9SPHN</name>
<dbReference type="InterPro" id="IPR003140">
    <property type="entry name" value="PLipase/COase/thioEstase"/>
</dbReference>
<dbReference type="Gene3D" id="3.40.50.1820">
    <property type="entry name" value="alpha/beta hydrolase"/>
    <property type="match status" value="1"/>
</dbReference>
<feature type="domain" description="Phospholipase/carboxylesterase/thioesterase" evidence="2">
    <location>
        <begin position="150"/>
        <end position="269"/>
    </location>
</feature>
<sequence length="332" mass="35588">MMLKAFGALAALCAVAAAAEGSAGFRIVPTAANTPLARNGELLARLSTPFAYADLVGRNRAATLDAFPIDPRAERFGLFLPESNKPAKGYGLLVWVSPMDEAELPAGWAGVLQHRGVIFVTAARSGNQRSVLGRRIPLALTGAAHVVRSYPVDPDRVWIGGFSGGARVAEEMAIAYPDIFAGVIADGSSFPIGSKHVSLPGRALFERALSRTAIVLSSGGDDDFNRDAADQAAASLRRHCLGRILVERRRGEGHQVMSGRSLDKAIAFLDRPREPGAQLRRCRDALYARIDGELESAEALAQKRPNAAREMLRKIDRRYGGLAAPRSLQLRG</sequence>
<dbReference type="GO" id="GO:0016787">
    <property type="term" value="F:hydrolase activity"/>
    <property type="evidence" value="ECO:0007669"/>
    <property type="project" value="InterPro"/>
</dbReference>
<accession>A0A6G7ZPS7</accession>
<feature type="signal peptide" evidence="1">
    <location>
        <begin position="1"/>
        <end position="19"/>
    </location>
</feature>
<dbReference type="KEGG" id="ssin:G7078_09220"/>
<dbReference type="SUPFAM" id="SSF53474">
    <property type="entry name" value="alpha/beta-Hydrolases"/>
    <property type="match status" value="1"/>
</dbReference>
<dbReference type="EMBL" id="CP049871">
    <property type="protein sequence ID" value="QIL02943.1"/>
    <property type="molecule type" value="Genomic_DNA"/>
</dbReference>
<dbReference type="AlphaFoldDB" id="A0A6G7ZPS7"/>
<protein>
    <recommendedName>
        <fullName evidence="2">Phospholipase/carboxylesterase/thioesterase domain-containing protein</fullName>
    </recommendedName>
</protein>
<keyword evidence="4" id="KW-1185">Reference proteome</keyword>
<evidence type="ECO:0000259" key="2">
    <source>
        <dbReference type="Pfam" id="PF02230"/>
    </source>
</evidence>
<evidence type="ECO:0000313" key="4">
    <source>
        <dbReference type="Proteomes" id="UP000502502"/>
    </source>
</evidence>